<evidence type="ECO:0000256" key="2">
    <source>
        <dbReference type="ARBA" id="ARBA00022723"/>
    </source>
</evidence>
<dbReference type="Proteomes" id="UP000290289">
    <property type="component" value="Chromosome 14"/>
</dbReference>
<keyword evidence="2" id="KW-0479">Metal-binding</keyword>
<dbReference type="EMBL" id="RDQH01000340">
    <property type="protein sequence ID" value="RXH77017.1"/>
    <property type="molecule type" value="Genomic_DNA"/>
</dbReference>
<evidence type="ECO:0000259" key="3">
    <source>
        <dbReference type="Pfam" id="PF13359"/>
    </source>
</evidence>
<evidence type="ECO:0000313" key="5">
    <source>
        <dbReference type="Proteomes" id="UP000290289"/>
    </source>
</evidence>
<comment type="caution">
    <text evidence="4">The sequence shown here is derived from an EMBL/GenBank/DDBJ whole genome shotgun (WGS) entry which is preliminary data.</text>
</comment>
<dbReference type="Pfam" id="PF13359">
    <property type="entry name" value="DDE_Tnp_4"/>
    <property type="match status" value="1"/>
</dbReference>
<dbReference type="AlphaFoldDB" id="A0A498I4Z6"/>
<dbReference type="InterPro" id="IPR027806">
    <property type="entry name" value="HARBI1_dom"/>
</dbReference>
<organism evidence="4 5">
    <name type="scientific">Malus domestica</name>
    <name type="common">Apple</name>
    <name type="synonym">Pyrus malus</name>
    <dbReference type="NCBI Taxonomy" id="3750"/>
    <lineage>
        <taxon>Eukaryota</taxon>
        <taxon>Viridiplantae</taxon>
        <taxon>Streptophyta</taxon>
        <taxon>Embryophyta</taxon>
        <taxon>Tracheophyta</taxon>
        <taxon>Spermatophyta</taxon>
        <taxon>Magnoliopsida</taxon>
        <taxon>eudicotyledons</taxon>
        <taxon>Gunneridae</taxon>
        <taxon>Pentapetalae</taxon>
        <taxon>rosids</taxon>
        <taxon>fabids</taxon>
        <taxon>Rosales</taxon>
        <taxon>Rosaceae</taxon>
        <taxon>Amygdaloideae</taxon>
        <taxon>Maleae</taxon>
        <taxon>Malus</taxon>
    </lineage>
</organism>
<evidence type="ECO:0000256" key="1">
    <source>
        <dbReference type="ARBA" id="ARBA00001968"/>
    </source>
</evidence>
<protein>
    <recommendedName>
        <fullName evidence="3">DDE Tnp4 domain-containing protein</fullName>
    </recommendedName>
</protein>
<proteinExistence type="predicted"/>
<name>A0A498I4Z6_MALDO</name>
<reference evidence="4 5" key="1">
    <citation type="submission" date="2018-10" db="EMBL/GenBank/DDBJ databases">
        <title>A high-quality apple genome assembly.</title>
        <authorList>
            <person name="Hu J."/>
        </authorList>
    </citation>
    <scope>NUCLEOTIDE SEQUENCE [LARGE SCALE GENOMIC DNA]</scope>
    <source>
        <strain evidence="5">cv. HFTH1</strain>
        <tissue evidence="4">Young leaf</tissue>
    </source>
</reference>
<comment type="cofactor">
    <cofactor evidence="1">
        <name>a divalent metal cation</name>
        <dbReference type="ChEBI" id="CHEBI:60240"/>
    </cofactor>
</comment>
<gene>
    <name evidence="4" type="ORF">DVH24_019905</name>
</gene>
<feature type="domain" description="DDE Tnp4" evidence="3">
    <location>
        <begin position="13"/>
        <end position="98"/>
    </location>
</feature>
<dbReference type="GO" id="GO:0046872">
    <property type="term" value="F:metal ion binding"/>
    <property type="evidence" value="ECO:0007669"/>
    <property type="project" value="UniProtKB-KW"/>
</dbReference>
<evidence type="ECO:0000313" key="4">
    <source>
        <dbReference type="EMBL" id="RXH77017.1"/>
    </source>
</evidence>
<accession>A0A498I4Z6</accession>
<sequence>MVLRPEIASYCDRHDKITQNVLAACKVFLVDCGFPNRRHFLALFQDFASNNRDLINANELFNLRHASLRNVMEMIYGIFKSQFTISKSTLPFPIKTQCCTTFFARSLVLMDFQFNQKPMNLKMKQIMMNRVIKFKGNNDKLLMHGELQMWTYDVNDRVQI</sequence>
<keyword evidence="5" id="KW-1185">Reference proteome</keyword>